<organism evidence="3 4">
    <name type="scientific">Lentinula detonsa</name>
    <dbReference type="NCBI Taxonomy" id="2804962"/>
    <lineage>
        <taxon>Eukaryota</taxon>
        <taxon>Fungi</taxon>
        <taxon>Dikarya</taxon>
        <taxon>Basidiomycota</taxon>
        <taxon>Agaricomycotina</taxon>
        <taxon>Agaricomycetes</taxon>
        <taxon>Agaricomycetidae</taxon>
        <taxon>Agaricales</taxon>
        <taxon>Marasmiineae</taxon>
        <taxon>Omphalotaceae</taxon>
        <taxon>Lentinula</taxon>
    </lineage>
</organism>
<accession>A0A9W8PCX3</accession>
<protein>
    <recommendedName>
        <fullName evidence="2">Integrase core domain-containing protein</fullName>
    </recommendedName>
</protein>
<dbReference type="PANTHER" id="PTHR46177:SF1">
    <property type="entry name" value="INTEGRASE CATALYTIC DOMAIN-CONTAINING PROTEIN"/>
    <property type="match status" value="1"/>
</dbReference>
<feature type="compositionally biased region" description="Basic and acidic residues" evidence="1">
    <location>
        <begin position="1"/>
        <end position="10"/>
    </location>
</feature>
<reference evidence="3 4" key="1">
    <citation type="journal article" date="2023" name="Proc. Natl. Acad. Sci. U.S.A.">
        <title>A global phylogenomic analysis of the shiitake genus Lentinula.</title>
        <authorList>
            <person name="Sierra-Patev S."/>
            <person name="Min B."/>
            <person name="Naranjo-Ortiz M."/>
            <person name="Looney B."/>
            <person name="Konkel Z."/>
            <person name="Slot J.C."/>
            <person name="Sakamoto Y."/>
            <person name="Steenwyk J.L."/>
            <person name="Rokas A."/>
            <person name="Carro J."/>
            <person name="Camarero S."/>
            <person name="Ferreira P."/>
            <person name="Molpeceres G."/>
            <person name="Ruiz-Duenas F.J."/>
            <person name="Serrano A."/>
            <person name="Henrissat B."/>
            <person name="Drula E."/>
            <person name="Hughes K.W."/>
            <person name="Mata J.L."/>
            <person name="Ishikawa N.K."/>
            <person name="Vargas-Isla R."/>
            <person name="Ushijima S."/>
            <person name="Smith C.A."/>
            <person name="Donoghue J."/>
            <person name="Ahrendt S."/>
            <person name="Andreopoulos W."/>
            <person name="He G."/>
            <person name="LaButti K."/>
            <person name="Lipzen A."/>
            <person name="Ng V."/>
            <person name="Riley R."/>
            <person name="Sandor L."/>
            <person name="Barry K."/>
            <person name="Martinez A.T."/>
            <person name="Xiao Y."/>
            <person name="Gibbons J.G."/>
            <person name="Terashima K."/>
            <person name="Grigoriev I.V."/>
            <person name="Hibbett D."/>
        </authorList>
    </citation>
    <scope>NUCLEOTIDE SEQUENCE [LARGE SCALE GENOMIC DNA]</scope>
    <source>
        <strain evidence="3 4">TFB7810</strain>
    </source>
</reference>
<evidence type="ECO:0000313" key="4">
    <source>
        <dbReference type="Proteomes" id="UP001142393"/>
    </source>
</evidence>
<dbReference type="PANTHER" id="PTHR46177">
    <property type="entry name" value="INTEGRASE CATALYTIC DOMAIN-CONTAINING PROTEIN"/>
    <property type="match status" value="1"/>
</dbReference>
<dbReference type="EMBL" id="JANVFU010000001">
    <property type="protein sequence ID" value="KAJ3751336.1"/>
    <property type="molecule type" value="Genomic_DNA"/>
</dbReference>
<feature type="domain" description="Integrase core" evidence="2">
    <location>
        <begin position="175"/>
        <end position="353"/>
    </location>
</feature>
<comment type="caution">
    <text evidence="3">The sequence shown here is derived from an EMBL/GenBank/DDBJ whole genome shotgun (WGS) entry which is preliminary data.</text>
</comment>
<proteinExistence type="predicted"/>
<evidence type="ECO:0000259" key="2">
    <source>
        <dbReference type="Pfam" id="PF24764"/>
    </source>
</evidence>
<dbReference type="Proteomes" id="UP001142393">
    <property type="component" value="Unassembled WGS sequence"/>
</dbReference>
<dbReference type="Pfam" id="PF24764">
    <property type="entry name" value="rva_4"/>
    <property type="match status" value="1"/>
</dbReference>
<keyword evidence="4" id="KW-1185">Reference proteome</keyword>
<gene>
    <name evidence="3" type="ORF">DFH05DRAFT_1456166</name>
</gene>
<evidence type="ECO:0000313" key="3">
    <source>
        <dbReference type="EMBL" id="KAJ3751336.1"/>
    </source>
</evidence>
<dbReference type="InterPro" id="IPR058913">
    <property type="entry name" value="Integrase_dom_put"/>
</dbReference>
<evidence type="ECO:0000256" key="1">
    <source>
        <dbReference type="SAM" id="MobiDB-lite"/>
    </source>
</evidence>
<name>A0A9W8PCX3_9AGAR</name>
<feature type="region of interest" description="Disordered" evidence="1">
    <location>
        <begin position="1"/>
        <end position="39"/>
    </location>
</feature>
<sequence length="440" mass="49938">MSDNGDKDTDIDLDNQPGGSTALKHDHDHNPTGKNQWGQIAPLTEELKTEIEGLFHRNITQSKRILEALSNKGYKIGRTKLFSYLAKMRAEKRIGTSRNPLSSDAEQTQAVLSAMDDDPNGTRGPRRIKESLGHKGIHISRDKITQVMQDYAPEGFHQRAPGTKVIHRTPLISNGPNDEWSMDGHDKLAKAGFEIYGIRDKYSGKYLHYVVLPSNRYAAVIGVVLLKCIKKYGVIPVQGSTDRGSEVRDAFSIHSILRQHFAPDLVEELIPSWNFLVSYRNITVERSWRPVFEKWGVNILTFYNTGLYSGDFKRDDELHKQTAAWIWYPIVQRELDIFCLEQNCHRVRKQNEKLLPSGGSADDFYSYPEKYGGEQCGIEVDMRVIDQLLDEAVEGKQRMCHVDEDFEQLAIAAHVAIGLPAITLHSAWSVFRHMIAHLSQ</sequence>
<dbReference type="AlphaFoldDB" id="A0A9W8PCX3"/>